<evidence type="ECO:0000256" key="5">
    <source>
        <dbReference type="ARBA" id="ARBA00022989"/>
    </source>
</evidence>
<dbReference type="RefSeq" id="WP_252808350.1">
    <property type="nucleotide sequence ID" value="NZ_BAAABM010000003.1"/>
</dbReference>
<keyword evidence="5 8" id="KW-1133">Transmembrane helix</keyword>
<evidence type="ECO:0000256" key="7">
    <source>
        <dbReference type="SAM" id="MobiDB-lite"/>
    </source>
</evidence>
<comment type="subcellular location">
    <subcellularLocation>
        <location evidence="1">Cell membrane</location>
        <topology evidence="1">Multi-pass membrane protein</topology>
    </subcellularLocation>
</comment>
<dbReference type="Proteomes" id="UP001501822">
    <property type="component" value="Unassembled WGS sequence"/>
</dbReference>
<feature type="transmembrane region" description="Helical" evidence="8">
    <location>
        <begin position="311"/>
        <end position="331"/>
    </location>
</feature>
<dbReference type="PROSITE" id="PS01348">
    <property type="entry name" value="MRAY_2"/>
    <property type="match status" value="1"/>
</dbReference>
<evidence type="ECO:0000313" key="9">
    <source>
        <dbReference type="EMBL" id="GAA0315931.1"/>
    </source>
</evidence>
<proteinExistence type="predicted"/>
<gene>
    <name evidence="9" type="ORF">GCM10010151_02420</name>
</gene>
<feature type="transmembrane region" description="Helical" evidence="8">
    <location>
        <begin position="337"/>
        <end position="357"/>
    </location>
</feature>
<evidence type="ECO:0000256" key="1">
    <source>
        <dbReference type="ARBA" id="ARBA00004651"/>
    </source>
</evidence>
<evidence type="ECO:0000256" key="4">
    <source>
        <dbReference type="ARBA" id="ARBA00022692"/>
    </source>
</evidence>
<comment type="caution">
    <text evidence="9">The sequence shown here is derived from an EMBL/GenBank/DDBJ whole genome shotgun (WGS) entry which is preliminary data.</text>
</comment>
<feature type="transmembrane region" description="Helical" evidence="8">
    <location>
        <begin position="196"/>
        <end position="216"/>
    </location>
</feature>
<reference evidence="10" key="1">
    <citation type="journal article" date="2019" name="Int. J. Syst. Evol. Microbiol.">
        <title>The Global Catalogue of Microorganisms (GCM) 10K type strain sequencing project: providing services to taxonomists for standard genome sequencing and annotation.</title>
        <authorList>
            <consortium name="The Broad Institute Genomics Platform"/>
            <consortium name="The Broad Institute Genome Sequencing Center for Infectious Disease"/>
            <person name="Wu L."/>
            <person name="Ma J."/>
        </authorList>
    </citation>
    <scope>NUCLEOTIDE SEQUENCE [LARGE SCALE GENOMIC DNA]</scope>
    <source>
        <strain evidence="10">JCM 3146</strain>
    </source>
</reference>
<evidence type="ECO:0000256" key="3">
    <source>
        <dbReference type="ARBA" id="ARBA00022679"/>
    </source>
</evidence>
<feature type="transmembrane region" description="Helical" evidence="8">
    <location>
        <begin position="108"/>
        <end position="129"/>
    </location>
</feature>
<dbReference type="Pfam" id="PF00953">
    <property type="entry name" value="Glycos_transf_4"/>
    <property type="match status" value="1"/>
</dbReference>
<keyword evidence="10" id="KW-1185">Reference proteome</keyword>
<feature type="transmembrane region" description="Helical" evidence="8">
    <location>
        <begin position="166"/>
        <end position="184"/>
    </location>
</feature>
<dbReference type="PANTHER" id="PTHR22926:SF3">
    <property type="entry name" value="UNDECAPRENYL-PHOSPHATE ALPHA-N-ACETYLGLUCOSAMINYL 1-PHOSPHATE TRANSFERASE"/>
    <property type="match status" value="1"/>
</dbReference>
<dbReference type="PANTHER" id="PTHR22926">
    <property type="entry name" value="PHOSPHO-N-ACETYLMURAMOYL-PENTAPEPTIDE-TRANSFERASE"/>
    <property type="match status" value="1"/>
</dbReference>
<keyword evidence="3" id="KW-0808">Transferase</keyword>
<evidence type="ECO:0000256" key="8">
    <source>
        <dbReference type="SAM" id="Phobius"/>
    </source>
</evidence>
<evidence type="ECO:0000256" key="2">
    <source>
        <dbReference type="ARBA" id="ARBA00022475"/>
    </source>
</evidence>
<organism evidence="9 10">
    <name type="scientific">Actinoallomurus spadix</name>
    <dbReference type="NCBI Taxonomy" id="79912"/>
    <lineage>
        <taxon>Bacteria</taxon>
        <taxon>Bacillati</taxon>
        <taxon>Actinomycetota</taxon>
        <taxon>Actinomycetes</taxon>
        <taxon>Streptosporangiales</taxon>
        <taxon>Thermomonosporaceae</taxon>
        <taxon>Actinoallomurus</taxon>
    </lineage>
</organism>
<feature type="transmembrane region" description="Helical" evidence="8">
    <location>
        <begin position="257"/>
        <end position="281"/>
    </location>
</feature>
<sequence length="382" mass="40719">MREYILTFLTASIVTYLLVPLVRKFAIAFKAMTPVRDRDVHAIPTPRIGGLAMFFGMCAALLMASRLPHMRDVFTESPTWVGLLSAGGLLVVVGIADDRWEIDALTKMAGQVAAAGLLIMNGVQLLWLPLPGATLALPPSYGVPLTILLVVATINAVNFIDGLDGLAAGIVGISALAFFLYAYLVTVVAHLDHQSAPALIAAVLTGMCVGFLPHNFSPARIFMGDTGSMLIGLLLATSMITVSGFDPAALKGSINRFPTLLPLLPVAILVVPYADMLMAVVRRTYGGRSPFAPDKKHLHHRLLNLGHSHRGAALVMYLWTALFSFGVVALSAAKSPLLVLAAASVVAIAALVVMAFPQLRPHGRRHRSGEETPSDKRPRQAA</sequence>
<dbReference type="EMBL" id="BAAABM010000003">
    <property type="protein sequence ID" value="GAA0315931.1"/>
    <property type="molecule type" value="Genomic_DNA"/>
</dbReference>
<dbReference type="InterPro" id="IPR018480">
    <property type="entry name" value="PNAcMuramoyl-5peptid_Trfase_CS"/>
</dbReference>
<feature type="transmembrane region" description="Helical" evidence="8">
    <location>
        <begin position="79"/>
        <end position="96"/>
    </location>
</feature>
<feature type="transmembrane region" description="Helical" evidence="8">
    <location>
        <begin position="48"/>
        <end position="67"/>
    </location>
</feature>
<keyword evidence="6 8" id="KW-0472">Membrane</keyword>
<keyword evidence="4 8" id="KW-0812">Transmembrane</keyword>
<keyword evidence="2" id="KW-1003">Cell membrane</keyword>
<feature type="region of interest" description="Disordered" evidence="7">
    <location>
        <begin position="362"/>
        <end position="382"/>
    </location>
</feature>
<feature type="transmembrane region" description="Helical" evidence="8">
    <location>
        <begin position="141"/>
        <end position="159"/>
    </location>
</feature>
<dbReference type="InterPro" id="IPR000715">
    <property type="entry name" value="Glycosyl_transferase_4"/>
</dbReference>
<feature type="transmembrane region" description="Helical" evidence="8">
    <location>
        <begin position="228"/>
        <end position="245"/>
    </location>
</feature>
<evidence type="ECO:0000256" key="6">
    <source>
        <dbReference type="ARBA" id="ARBA00023136"/>
    </source>
</evidence>
<dbReference type="CDD" id="cd06853">
    <property type="entry name" value="GT_WecA_like"/>
    <property type="match status" value="1"/>
</dbReference>
<protein>
    <submittedName>
        <fullName evidence="9">MraY family glycosyltransferase</fullName>
    </submittedName>
</protein>
<name>A0ABP3FE78_9ACTN</name>
<feature type="compositionally biased region" description="Basic and acidic residues" evidence="7">
    <location>
        <begin position="368"/>
        <end position="382"/>
    </location>
</feature>
<feature type="transmembrane region" description="Helical" evidence="8">
    <location>
        <begin position="6"/>
        <end position="27"/>
    </location>
</feature>
<evidence type="ECO:0000313" key="10">
    <source>
        <dbReference type="Proteomes" id="UP001501822"/>
    </source>
</evidence>
<accession>A0ABP3FE78</accession>